<accession>A0A0E9XSK2</accession>
<dbReference type="EMBL" id="GBXM01003186">
    <property type="protein sequence ID" value="JAI05392.1"/>
    <property type="molecule type" value="Transcribed_RNA"/>
</dbReference>
<dbReference type="AlphaFoldDB" id="A0A0E9XSK2"/>
<organism evidence="1">
    <name type="scientific">Anguilla anguilla</name>
    <name type="common">European freshwater eel</name>
    <name type="synonym">Muraena anguilla</name>
    <dbReference type="NCBI Taxonomy" id="7936"/>
    <lineage>
        <taxon>Eukaryota</taxon>
        <taxon>Metazoa</taxon>
        <taxon>Chordata</taxon>
        <taxon>Craniata</taxon>
        <taxon>Vertebrata</taxon>
        <taxon>Euteleostomi</taxon>
        <taxon>Actinopterygii</taxon>
        <taxon>Neopterygii</taxon>
        <taxon>Teleostei</taxon>
        <taxon>Anguilliformes</taxon>
        <taxon>Anguillidae</taxon>
        <taxon>Anguilla</taxon>
    </lineage>
</organism>
<protein>
    <submittedName>
        <fullName evidence="1">Uncharacterized protein</fullName>
    </submittedName>
</protein>
<evidence type="ECO:0000313" key="1">
    <source>
        <dbReference type="EMBL" id="JAI05392.1"/>
    </source>
</evidence>
<name>A0A0E9XSK2_ANGAN</name>
<sequence length="83" mass="9314">MSMRTKSAGTLDRKLVITPFVAFSTHLFTSSRPARAIVSDLYICRDSLAKASFTLNPGFRYSRVATCRAPPCSCLRSPRRTLW</sequence>
<reference evidence="1" key="2">
    <citation type="journal article" date="2015" name="Fish Shellfish Immunol.">
        <title>Early steps in the European eel (Anguilla anguilla)-Vibrio vulnificus interaction in the gills: Role of the RtxA13 toxin.</title>
        <authorList>
            <person name="Callol A."/>
            <person name="Pajuelo D."/>
            <person name="Ebbesson L."/>
            <person name="Teles M."/>
            <person name="MacKenzie S."/>
            <person name="Amaro C."/>
        </authorList>
    </citation>
    <scope>NUCLEOTIDE SEQUENCE</scope>
</reference>
<proteinExistence type="predicted"/>
<reference evidence="1" key="1">
    <citation type="submission" date="2014-11" db="EMBL/GenBank/DDBJ databases">
        <authorList>
            <person name="Amaro Gonzalez C."/>
        </authorList>
    </citation>
    <scope>NUCLEOTIDE SEQUENCE</scope>
</reference>